<proteinExistence type="predicted"/>
<keyword evidence="2 3" id="KW-0732">Signal</keyword>
<dbReference type="InParanoid" id="A0A6J0PKG2"/>
<evidence type="ECO:0000259" key="4">
    <source>
        <dbReference type="Pfam" id="PF13947"/>
    </source>
</evidence>
<feature type="domain" description="Wall-associated receptor kinase galacturonan-binding" evidence="4">
    <location>
        <begin position="34"/>
        <end position="95"/>
    </location>
</feature>
<accession>A0A6J0PKG2</accession>
<feature type="signal peptide" evidence="3">
    <location>
        <begin position="1"/>
        <end position="25"/>
    </location>
</feature>
<name>A0A6J0PKG2_ELAGV</name>
<evidence type="ECO:0000313" key="5">
    <source>
        <dbReference type="Proteomes" id="UP000504607"/>
    </source>
</evidence>
<feature type="chain" id="PRO_5027028100" evidence="3">
    <location>
        <begin position="26"/>
        <end position="275"/>
    </location>
</feature>
<organism evidence="5 6">
    <name type="scientific">Elaeis guineensis var. tenera</name>
    <name type="common">Oil palm</name>
    <dbReference type="NCBI Taxonomy" id="51953"/>
    <lineage>
        <taxon>Eukaryota</taxon>
        <taxon>Viridiplantae</taxon>
        <taxon>Streptophyta</taxon>
        <taxon>Embryophyta</taxon>
        <taxon>Tracheophyta</taxon>
        <taxon>Spermatophyta</taxon>
        <taxon>Magnoliopsida</taxon>
        <taxon>Liliopsida</taxon>
        <taxon>Arecaceae</taxon>
        <taxon>Arecoideae</taxon>
        <taxon>Cocoseae</taxon>
        <taxon>Elaeidinae</taxon>
        <taxon>Elaeis</taxon>
    </lineage>
</organism>
<evidence type="ECO:0000256" key="3">
    <source>
        <dbReference type="SAM" id="SignalP"/>
    </source>
</evidence>
<dbReference type="Pfam" id="PF13947">
    <property type="entry name" value="GUB_WAK_bind"/>
    <property type="match status" value="1"/>
</dbReference>
<dbReference type="RefSeq" id="XP_019707292.1">
    <property type="nucleotide sequence ID" value="XM_019851733.2"/>
</dbReference>
<keyword evidence="5" id="KW-1185">Reference proteome</keyword>
<evidence type="ECO:0000256" key="2">
    <source>
        <dbReference type="ARBA" id="ARBA00022729"/>
    </source>
</evidence>
<dbReference type="GO" id="GO:0016020">
    <property type="term" value="C:membrane"/>
    <property type="evidence" value="ECO:0007669"/>
    <property type="project" value="UniProtKB-SubCell"/>
</dbReference>
<sequence length="275" mass="31764">MALPFSSCLIVPFFIFFVFPNLSCAFPPNNILPCGDACIEIRPPFYTVDDAPPECGWCHMISCNHSTLIVQFNGFWPSYIVKNIDYAHRSIIIQDQEFGKYVQTPDCTFLYKFDPPINLSETSFLPPSVSPNQSLFNCRPNNGYDICTNIFHELYDRNICRGYDLYFSSNYEDEGFGHNKCWAGPRPSFGWTLLFTDDVDLYLQFAGYYSYPSQIDSDWHLDWGCFKHNTAGDSKVLCNNQCHGRSLKPYVFAKFRSVFRHLKYHASCWLVATSF</sequence>
<reference evidence="6" key="1">
    <citation type="submission" date="2025-08" db="UniProtKB">
        <authorList>
            <consortium name="RefSeq"/>
        </authorList>
    </citation>
    <scope>IDENTIFICATION</scope>
</reference>
<comment type="subcellular location">
    <subcellularLocation>
        <location evidence="1">Membrane</location>
        <topology evidence="1">Single-pass membrane protein</topology>
    </subcellularLocation>
</comment>
<evidence type="ECO:0000256" key="1">
    <source>
        <dbReference type="ARBA" id="ARBA00004167"/>
    </source>
</evidence>
<evidence type="ECO:0000313" key="6">
    <source>
        <dbReference type="RefSeq" id="XP_019707292.1"/>
    </source>
</evidence>
<dbReference type="AlphaFoldDB" id="A0A6J0PKG2"/>
<dbReference type="Proteomes" id="UP000504607">
    <property type="component" value="Chromosome 7"/>
</dbReference>
<dbReference type="InterPro" id="IPR025287">
    <property type="entry name" value="WAK_GUB"/>
</dbReference>
<gene>
    <name evidence="6" type="primary">LOC109506089</name>
</gene>
<dbReference type="GO" id="GO:0030247">
    <property type="term" value="F:polysaccharide binding"/>
    <property type="evidence" value="ECO:0007669"/>
    <property type="project" value="InterPro"/>
</dbReference>
<protein>
    <submittedName>
        <fullName evidence="6">Uncharacterized protein LOC109506089</fullName>
    </submittedName>
</protein>